<evidence type="ECO:0000256" key="1">
    <source>
        <dbReference type="ARBA" id="ARBA00022730"/>
    </source>
</evidence>
<dbReference type="PIRSF" id="PIRSF002162">
    <property type="entry name" value="Ribosomal_L6"/>
    <property type="match status" value="1"/>
</dbReference>
<dbReference type="SUPFAM" id="SSF56053">
    <property type="entry name" value="Ribosomal protein L6"/>
    <property type="match status" value="2"/>
</dbReference>
<organism evidence="9">
    <name type="scientific">uncultured Aureispira sp</name>
    <dbReference type="NCBI Taxonomy" id="1331704"/>
    <lineage>
        <taxon>Bacteria</taxon>
        <taxon>Pseudomonadati</taxon>
        <taxon>Bacteroidota</taxon>
        <taxon>Saprospiria</taxon>
        <taxon>Saprospirales</taxon>
        <taxon>Saprospiraceae</taxon>
        <taxon>Aureispira</taxon>
        <taxon>environmental samples</taxon>
    </lineage>
</organism>
<comment type="function">
    <text evidence="5 7">This protein binds to the 23S rRNA, and is important in its secondary structure. It is located near the subunit interface in the base of the L7/L12 stalk, and near the tRNA binding site of the peptidyltransferase center.</text>
</comment>
<keyword evidence="3 5" id="KW-0689">Ribosomal protein</keyword>
<protein>
    <recommendedName>
        <fullName evidence="5">Large ribosomal subunit protein uL6</fullName>
    </recommendedName>
</protein>
<evidence type="ECO:0000256" key="2">
    <source>
        <dbReference type="ARBA" id="ARBA00022884"/>
    </source>
</evidence>
<gene>
    <name evidence="5" type="primary">rplF</name>
    <name evidence="9" type="ORF">HELGO_WM16686</name>
</gene>
<dbReference type="InterPro" id="IPR036789">
    <property type="entry name" value="Ribosomal_uL6-like_a/b-dom_sf"/>
</dbReference>
<evidence type="ECO:0000313" key="9">
    <source>
        <dbReference type="EMBL" id="CAA6815479.1"/>
    </source>
</evidence>
<dbReference type="InterPro" id="IPR000702">
    <property type="entry name" value="Ribosomal_uL6-like"/>
</dbReference>
<dbReference type="NCBIfam" id="TIGR03654">
    <property type="entry name" value="L6_bact"/>
    <property type="match status" value="1"/>
</dbReference>
<dbReference type="PANTHER" id="PTHR11655:SF14">
    <property type="entry name" value="LARGE RIBOSOMAL SUBUNIT PROTEIN UL6M"/>
    <property type="match status" value="1"/>
</dbReference>
<feature type="domain" description="Large ribosomal subunit protein uL6 alpha-beta" evidence="8">
    <location>
        <begin position="92"/>
        <end position="169"/>
    </location>
</feature>
<reference evidence="9" key="1">
    <citation type="submission" date="2020-01" db="EMBL/GenBank/DDBJ databases">
        <authorList>
            <person name="Meier V. D."/>
            <person name="Meier V D."/>
        </authorList>
    </citation>
    <scope>NUCLEOTIDE SEQUENCE</scope>
    <source>
        <strain evidence="9">HLG_WM_MAG_10</strain>
    </source>
</reference>
<evidence type="ECO:0000256" key="6">
    <source>
        <dbReference type="RuleBase" id="RU003869"/>
    </source>
</evidence>
<dbReference type="HAMAP" id="MF_01365_B">
    <property type="entry name" value="Ribosomal_uL6_B"/>
    <property type="match status" value="1"/>
</dbReference>
<evidence type="ECO:0000256" key="7">
    <source>
        <dbReference type="RuleBase" id="RU003870"/>
    </source>
</evidence>
<keyword evidence="2 5" id="KW-0694">RNA-binding</keyword>
<keyword evidence="4 5" id="KW-0687">Ribonucleoprotein</keyword>
<evidence type="ECO:0000256" key="5">
    <source>
        <dbReference type="HAMAP-Rule" id="MF_01365"/>
    </source>
</evidence>
<dbReference type="EMBL" id="CACVAQ010000227">
    <property type="protein sequence ID" value="CAA6815479.1"/>
    <property type="molecule type" value="Genomic_DNA"/>
</dbReference>
<evidence type="ECO:0000256" key="3">
    <source>
        <dbReference type="ARBA" id="ARBA00022980"/>
    </source>
</evidence>
<dbReference type="GO" id="GO:0002181">
    <property type="term" value="P:cytoplasmic translation"/>
    <property type="evidence" value="ECO:0007669"/>
    <property type="project" value="TreeGrafter"/>
</dbReference>
<dbReference type="GO" id="GO:0003735">
    <property type="term" value="F:structural constituent of ribosome"/>
    <property type="evidence" value="ECO:0007669"/>
    <property type="project" value="UniProtKB-UniRule"/>
</dbReference>
<evidence type="ECO:0000259" key="8">
    <source>
        <dbReference type="Pfam" id="PF00347"/>
    </source>
</evidence>
<dbReference type="FunFam" id="3.90.930.12:FF:000002">
    <property type="entry name" value="50S ribosomal protein L6"/>
    <property type="match status" value="1"/>
</dbReference>
<dbReference type="GO" id="GO:0022625">
    <property type="term" value="C:cytosolic large ribosomal subunit"/>
    <property type="evidence" value="ECO:0007669"/>
    <property type="project" value="UniProtKB-UniRule"/>
</dbReference>
<dbReference type="GO" id="GO:0019843">
    <property type="term" value="F:rRNA binding"/>
    <property type="evidence" value="ECO:0007669"/>
    <property type="project" value="UniProtKB-UniRule"/>
</dbReference>
<sequence length="184" mass="20455">MSRIGKAPINLPAGVEFKIDNNWVTIKGPKGELKQHINSDGISLELEGSQIVVKRATEQKRHKAMHGLYRQLVFNMIEGVSNGFKIELELHGIGYRAKNSGQLLEMALGYSHPVMFYVPEEVKVETLSEKGKAPTIILTSIDKQLVGQVAAKIRGFRKTEPYKGKGVRFKGEEVRRKAGKTAAK</sequence>
<comment type="subunit">
    <text evidence="5">Part of the 50S ribosomal subunit.</text>
</comment>
<dbReference type="AlphaFoldDB" id="A0A6S6TG66"/>
<dbReference type="PRINTS" id="PR00059">
    <property type="entry name" value="RIBOSOMALL6"/>
</dbReference>
<keyword evidence="1 5" id="KW-0699">rRNA-binding</keyword>
<dbReference type="InterPro" id="IPR020040">
    <property type="entry name" value="Ribosomal_uL6_a/b-dom"/>
</dbReference>
<accession>A0A6S6TG66</accession>
<evidence type="ECO:0000256" key="4">
    <source>
        <dbReference type="ARBA" id="ARBA00023274"/>
    </source>
</evidence>
<feature type="domain" description="Large ribosomal subunit protein uL6 alpha-beta" evidence="8">
    <location>
        <begin position="12"/>
        <end position="83"/>
    </location>
</feature>
<proteinExistence type="inferred from homology"/>
<comment type="similarity">
    <text evidence="5 6">Belongs to the universal ribosomal protein uL6 family.</text>
</comment>
<dbReference type="Pfam" id="PF00347">
    <property type="entry name" value="Ribosomal_L6"/>
    <property type="match status" value="2"/>
</dbReference>
<name>A0A6S6TG66_9BACT</name>
<dbReference type="Gene3D" id="3.90.930.12">
    <property type="entry name" value="Ribosomal protein L6, alpha-beta domain"/>
    <property type="match status" value="2"/>
</dbReference>
<dbReference type="InterPro" id="IPR019906">
    <property type="entry name" value="Ribosomal_uL6_bac-type"/>
</dbReference>
<dbReference type="PANTHER" id="PTHR11655">
    <property type="entry name" value="60S/50S RIBOSOMAL PROTEIN L6/L9"/>
    <property type="match status" value="1"/>
</dbReference>